<evidence type="ECO:0000256" key="6">
    <source>
        <dbReference type="ARBA" id="ARBA00023235"/>
    </source>
</evidence>
<accession>A0AAD0JSN2</accession>
<evidence type="ECO:0000313" key="11">
    <source>
        <dbReference type="Proteomes" id="UP000244903"/>
    </source>
</evidence>
<dbReference type="InterPro" id="IPR045857">
    <property type="entry name" value="O16G_dom_2"/>
</dbReference>
<dbReference type="FunFam" id="3.20.20.80:FF:000055">
    <property type="entry name" value="Trehalose synthase"/>
    <property type="match status" value="1"/>
</dbReference>
<keyword evidence="11" id="KW-1185">Reference proteome</keyword>
<keyword evidence="6" id="KW-0413">Isomerase</keyword>
<evidence type="ECO:0000256" key="4">
    <source>
        <dbReference type="ARBA" id="ARBA00022723"/>
    </source>
</evidence>
<dbReference type="EC" id="5.4.99.16" evidence="3"/>
<evidence type="ECO:0000256" key="7">
    <source>
        <dbReference type="ARBA" id="ARBA00031378"/>
    </source>
</evidence>
<dbReference type="Pfam" id="PF00128">
    <property type="entry name" value="Alpha-amylase"/>
    <property type="match status" value="2"/>
</dbReference>
<evidence type="ECO:0000256" key="5">
    <source>
        <dbReference type="ARBA" id="ARBA00022837"/>
    </source>
</evidence>
<dbReference type="SUPFAM" id="SSF51011">
    <property type="entry name" value="Glycosyl hydrolase domain"/>
    <property type="match status" value="1"/>
</dbReference>
<feature type="compositionally biased region" description="Basic and acidic residues" evidence="8">
    <location>
        <begin position="1"/>
        <end position="26"/>
    </location>
</feature>
<evidence type="ECO:0000313" key="10">
    <source>
        <dbReference type="EMBL" id="AWH97160.1"/>
    </source>
</evidence>
<feature type="domain" description="Glycosyl hydrolase family 13 catalytic" evidence="9">
    <location>
        <begin position="54"/>
        <end position="455"/>
    </location>
</feature>
<dbReference type="Pfam" id="PF16657">
    <property type="entry name" value="Malt_amylase_C"/>
    <property type="match status" value="1"/>
</dbReference>
<dbReference type="GO" id="GO:0047471">
    <property type="term" value="F:maltose alpha-D-glucosyltransferase activity"/>
    <property type="evidence" value="ECO:0007669"/>
    <property type="project" value="UniProtKB-EC"/>
</dbReference>
<dbReference type="InterPro" id="IPR012810">
    <property type="entry name" value="TreS/a-amylase_N"/>
</dbReference>
<comment type="similarity">
    <text evidence="2">Belongs to the glycosyl hydrolase 13 family. TreS subfamily.</text>
</comment>
<feature type="region of interest" description="Disordered" evidence="8">
    <location>
        <begin position="1"/>
        <end position="28"/>
    </location>
</feature>
<dbReference type="SUPFAM" id="SSF51445">
    <property type="entry name" value="(Trans)glycosidases"/>
    <property type="match status" value="1"/>
</dbReference>
<dbReference type="GO" id="GO:0046872">
    <property type="term" value="F:metal ion binding"/>
    <property type="evidence" value="ECO:0007669"/>
    <property type="project" value="UniProtKB-KW"/>
</dbReference>
<reference evidence="10 11" key="1">
    <citation type="submission" date="2016-04" db="EMBL/GenBank/DDBJ databases">
        <title>Complete genome sequence of the haloalkaliphilic hydrocarbon-degrading bacterium Dietzia psychralcaliphila ILA-1T, isolated from a drain of a fish product-processing plant.</title>
        <authorList>
            <person name="Zhao J."/>
            <person name="Hu B."/>
            <person name="Geng S."/>
            <person name="Nie Y."/>
            <person name="Tang Y."/>
        </authorList>
    </citation>
    <scope>NUCLEOTIDE SEQUENCE [LARGE SCALE GENOMIC DNA]</scope>
    <source>
        <strain evidence="10 11">ILA-1</strain>
    </source>
</reference>
<dbReference type="SMART" id="SM00642">
    <property type="entry name" value="Aamy"/>
    <property type="match status" value="1"/>
</dbReference>
<dbReference type="EMBL" id="CP015453">
    <property type="protein sequence ID" value="AWH97160.1"/>
    <property type="molecule type" value="Genomic_DNA"/>
</dbReference>
<organism evidence="10 11">
    <name type="scientific">Dietzia psychralcaliphila</name>
    <dbReference type="NCBI Taxonomy" id="139021"/>
    <lineage>
        <taxon>Bacteria</taxon>
        <taxon>Bacillati</taxon>
        <taxon>Actinomycetota</taxon>
        <taxon>Actinomycetes</taxon>
        <taxon>Mycobacteriales</taxon>
        <taxon>Dietziaceae</taxon>
        <taxon>Dietzia</taxon>
    </lineage>
</organism>
<dbReference type="NCBIfam" id="TIGR02456">
    <property type="entry name" value="treS_nterm"/>
    <property type="match status" value="1"/>
</dbReference>
<dbReference type="KEGG" id="dpc:A6048_03050"/>
<dbReference type="Gene3D" id="3.20.20.80">
    <property type="entry name" value="Glycosidases"/>
    <property type="match status" value="1"/>
</dbReference>
<comment type="catalytic activity">
    <reaction evidence="1">
        <text>D-maltose = alpha,alpha-trehalose</text>
        <dbReference type="Rhea" id="RHEA:15145"/>
        <dbReference type="ChEBI" id="CHEBI:16551"/>
        <dbReference type="ChEBI" id="CHEBI:17306"/>
        <dbReference type="EC" id="5.4.99.16"/>
    </reaction>
</comment>
<dbReference type="InterPro" id="IPR006047">
    <property type="entry name" value="GH13_cat_dom"/>
</dbReference>
<evidence type="ECO:0000256" key="1">
    <source>
        <dbReference type="ARBA" id="ARBA00001595"/>
    </source>
</evidence>
<dbReference type="Gene3D" id="3.90.400.10">
    <property type="entry name" value="Oligo-1,6-glucosidase, Domain 2"/>
    <property type="match status" value="1"/>
</dbReference>
<gene>
    <name evidence="10" type="ORF">A6048_03050</name>
</gene>
<name>A0AAD0JSN2_9ACTN</name>
<dbReference type="GO" id="GO:0005975">
    <property type="term" value="P:carbohydrate metabolic process"/>
    <property type="evidence" value="ECO:0007669"/>
    <property type="project" value="InterPro"/>
</dbReference>
<evidence type="ECO:0000256" key="8">
    <source>
        <dbReference type="SAM" id="MobiDB-lite"/>
    </source>
</evidence>
<evidence type="ECO:0000256" key="2">
    <source>
        <dbReference type="ARBA" id="ARBA00005496"/>
    </source>
</evidence>
<dbReference type="InterPro" id="IPR032091">
    <property type="entry name" value="Malt_amylase-like_C"/>
</dbReference>
<sequence length="598" mass="68643">MSRHQADLHASDPRHSETELTDDGHVVEPSADNYRHATELEIDRDWYKSAVFYEVLVRAFNDSDGNGTGDLRGLTEKLDYLEWLGVDCLWLPPFYDSPLRDGGYDIRDFRTVLPEFGTVDDFVEFLDQAHKRGMRVITDLVMNHTSDTHAWFQESRSDPTGPYGDFFVWSDDDTRYPDARIIFVDTESSNWTYDPVRGQFYWHRFFSHQPDLNYDNPEVQDAMIDVLRFWLDLGIDGFRLDAVPYLFERDGTNCENLPETHEFLRKCRAVVDEEYPGRVLLAEANQWPEDVVAYFGEPEVGDECHMAFHFPLMPRIFMAVRRQSRFPVTEILAHTPGIPSSAQWGIFLRNHDELTLEMVTDEERDYMYAEYAKDPRMKANIGIRRRLAPLLDGDHNQLELFSALLLSLPGSPVLYYGDEIGMGDNIWLGDRDAVRTPMQWSPDRNAGFSRCDPGRLYLPVIMDPQYGYQGVNVEAQLNSTASLLHWTRRMIHVRKSHPAFGRGEFTDLGGSNPSILAYLRSMDAPGEDSESDLILCVNNLSRFPQAVRLDLSEFAGRLPTELTGGVPFPEIDADPYQLTLPGYGFYWLELRSPTKAPA</sequence>
<keyword evidence="4" id="KW-0479">Metal-binding</keyword>
<dbReference type="InterPro" id="IPR017853">
    <property type="entry name" value="GH"/>
</dbReference>
<dbReference type="AlphaFoldDB" id="A0AAD0JSN2"/>
<dbReference type="Proteomes" id="UP000244903">
    <property type="component" value="Chromosome"/>
</dbReference>
<evidence type="ECO:0000259" key="9">
    <source>
        <dbReference type="SMART" id="SM00642"/>
    </source>
</evidence>
<dbReference type="CDD" id="cd11334">
    <property type="entry name" value="AmyAc_TreS"/>
    <property type="match status" value="1"/>
</dbReference>
<dbReference type="InterPro" id="IPR013780">
    <property type="entry name" value="Glyco_hydro_b"/>
</dbReference>
<dbReference type="RefSeq" id="WP_107748959.1">
    <property type="nucleotide sequence ID" value="NZ_LMTG01000109.1"/>
</dbReference>
<dbReference type="PANTHER" id="PTHR10357">
    <property type="entry name" value="ALPHA-AMYLASE FAMILY MEMBER"/>
    <property type="match status" value="1"/>
</dbReference>
<keyword evidence="5" id="KW-0106">Calcium</keyword>
<dbReference type="PANTHER" id="PTHR10357:SF219">
    <property type="entry name" value="MALTOSE ALPHA-D-GLUCOSYLTRANSFERASE"/>
    <property type="match status" value="1"/>
</dbReference>
<protein>
    <recommendedName>
        <fullName evidence="3">maltose alpha-D-glucosyltransferase</fullName>
        <ecNumber evidence="3">5.4.99.16</ecNumber>
    </recommendedName>
    <alternativeName>
        <fullName evidence="7">Maltose alpha-D-glucosyltransferase</fullName>
    </alternativeName>
</protein>
<evidence type="ECO:0000256" key="3">
    <source>
        <dbReference type="ARBA" id="ARBA00012619"/>
    </source>
</evidence>
<dbReference type="Gene3D" id="2.60.40.1180">
    <property type="entry name" value="Golgi alpha-mannosidase II"/>
    <property type="match status" value="1"/>
</dbReference>
<proteinExistence type="inferred from homology"/>